<feature type="transmembrane region" description="Helical" evidence="1">
    <location>
        <begin position="192"/>
        <end position="216"/>
    </location>
</feature>
<feature type="transmembrane region" description="Helical" evidence="1">
    <location>
        <begin position="15"/>
        <end position="42"/>
    </location>
</feature>
<sequence>MSAYEPFHQHDLTRFAYYCSLLGVVIAVLGIFISIFAAISQLGINVLQMRIDQLGDYLNSPLAYVFNISLLLCGAFFTFAMGGLIRQRFSHSADLLAIFGGITGMGLVIVGWYPYNDIKPHQVGELIYVVGSILVFSMLIYSFFYCKMMCGRITLGLSILGLISGIELLRHVNLGDLDYHVCDHGDCYLYPVMWLHSLMAIFTALSMASTVMRLGVSRQQLISEI</sequence>
<feature type="transmembrane region" description="Helical" evidence="1">
    <location>
        <begin position="153"/>
        <end position="172"/>
    </location>
</feature>
<protein>
    <recommendedName>
        <fullName evidence="4">DUF998 domain-containing protein</fullName>
    </recommendedName>
</protein>
<accession>A0ABX7QQD3</accession>
<evidence type="ECO:0008006" key="4">
    <source>
        <dbReference type="Google" id="ProtNLM"/>
    </source>
</evidence>
<reference evidence="2 3" key="1">
    <citation type="submission" date="2021-03" db="EMBL/GenBank/DDBJ databases">
        <title>Novel species identification of genus Shewanella.</title>
        <authorList>
            <person name="Liu G."/>
            <person name="Zhang Q."/>
        </authorList>
    </citation>
    <scope>NUCLEOTIDE SEQUENCE [LARGE SCALE GENOMIC DNA]</scope>
    <source>
        <strain evidence="2 3">FJAT-51800</strain>
    </source>
</reference>
<keyword evidence="1" id="KW-1133">Transmembrane helix</keyword>
<evidence type="ECO:0000313" key="3">
    <source>
        <dbReference type="Proteomes" id="UP000662770"/>
    </source>
</evidence>
<keyword evidence="1" id="KW-0472">Membrane</keyword>
<keyword evidence="1" id="KW-0812">Transmembrane</keyword>
<dbReference type="Proteomes" id="UP000662770">
    <property type="component" value="Chromosome"/>
</dbReference>
<name>A0ABX7QQD3_9GAMM</name>
<evidence type="ECO:0000313" key="2">
    <source>
        <dbReference type="EMBL" id="QSX33090.1"/>
    </source>
</evidence>
<gene>
    <name evidence="2" type="ORF">JYB87_15370</name>
</gene>
<proteinExistence type="predicted"/>
<organism evidence="2 3">
    <name type="scientific">Shewanella avicenniae</name>
    <dbReference type="NCBI Taxonomy" id="2814294"/>
    <lineage>
        <taxon>Bacteria</taxon>
        <taxon>Pseudomonadati</taxon>
        <taxon>Pseudomonadota</taxon>
        <taxon>Gammaproteobacteria</taxon>
        <taxon>Alteromonadales</taxon>
        <taxon>Shewanellaceae</taxon>
        <taxon>Shewanella</taxon>
    </lineage>
</organism>
<evidence type="ECO:0000256" key="1">
    <source>
        <dbReference type="SAM" id="Phobius"/>
    </source>
</evidence>
<feature type="transmembrane region" description="Helical" evidence="1">
    <location>
        <begin position="95"/>
        <end position="114"/>
    </location>
</feature>
<feature type="transmembrane region" description="Helical" evidence="1">
    <location>
        <begin position="126"/>
        <end position="146"/>
    </location>
</feature>
<feature type="transmembrane region" description="Helical" evidence="1">
    <location>
        <begin position="62"/>
        <end position="83"/>
    </location>
</feature>
<keyword evidence="3" id="KW-1185">Reference proteome</keyword>
<dbReference type="EMBL" id="CP071503">
    <property type="protein sequence ID" value="QSX33090.1"/>
    <property type="molecule type" value="Genomic_DNA"/>
</dbReference>
<dbReference type="RefSeq" id="WP_207354326.1">
    <property type="nucleotide sequence ID" value="NZ_CP071503.1"/>
</dbReference>